<comment type="caution">
    <text evidence="4">The sequence shown here is derived from an EMBL/GenBank/DDBJ whole genome shotgun (WGS) entry which is preliminary data.</text>
</comment>
<keyword evidence="1" id="KW-0479">Metal-binding</keyword>
<name>A0A7J0FLW9_9ERIC</name>
<evidence type="ECO:0000313" key="4">
    <source>
        <dbReference type="EMBL" id="GFY99620.1"/>
    </source>
</evidence>
<feature type="domain" description="C3H1-type" evidence="3">
    <location>
        <begin position="24"/>
        <end position="50"/>
    </location>
</feature>
<dbReference type="AlphaFoldDB" id="A0A7J0FLW9"/>
<protein>
    <recommendedName>
        <fullName evidence="3">C3H1-type domain-containing protein</fullName>
    </recommendedName>
</protein>
<accession>A0A7J0FLW9</accession>
<feature type="compositionally biased region" description="Low complexity" evidence="2">
    <location>
        <begin position="70"/>
        <end position="81"/>
    </location>
</feature>
<dbReference type="GO" id="GO:0008270">
    <property type="term" value="F:zinc ion binding"/>
    <property type="evidence" value="ECO:0007669"/>
    <property type="project" value="UniProtKB-KW"/>
</dbReference>
<keyword evidence="1" id="KW-0863">Zinc-finger</keyword>
<proteinExistence type="predicted"/>
<feature type="region of interest" description="Disordered" evidence="2">
    <location>
        <begin position="49"/>
        <end position="89"/>
    </location>
</feature>
<keyword evidence="1" id="KW-0862">Zinc</keyword>
<sequence length="216" mass="23771">MGGKTVRRVAKRLQGSVNDKVGGGTVNKVCVYWLSGRCTRNPCRFLHLESPTSKPSKQSQDRRSNTWHRSPSNSVKNSSTSHGGGFETESKIARKTQSTCVGGVNMSGEVGSLICHDPWVFVGLTNAVKAWNIQTQEELNLTGPVGQVYALTFEKGRSFCWDTGVGERHLRVYPHAKRAYRRGDEGEVLADLTRPSVSILIVLQLNRFGLQLKVGA</sequence>
<gene>
    <name evidence="4" type="ORF">Acr_13g0010200</name>
</gene>
<dbReference type="OrthoDB" id="59941at2759"/>
<evidence type="ECO:0000256" key="1">
    <source>
        <dbReference type="PROSITE-ProRule" id="PRU00723"/>
    </source>
</evidence>
<dbReference type="PROSITE" id="PS50103">
    <property type="entry name" value="ZF_C3H1"/>
    <property type="match status" value="1"/>
</dbReference>
<dbReference type="InterPro" id="IPR000571">
    <property type="entry name" value="Znf_CCCH"/>
</dbReference>
<dbReference type="Proteomes" id="UP000585474">
    <property type="component" value="Unassembled WGS sequence"/>
</dbReference>
<keyword evidence="5" id="KW-1185">Reference proteome</keyword>
<feature type="zinc finger region" description="C3H1-type" evidence="1">
    <location>
        <begin position="24"/>
        <end position="50"/>
    </location>
</feature>
<dbReference type="EMBL" id="BJWL01000013">
    <property type="protein sequence ID" value="GFY99620.1"/>
    <property type="molecule type" value="Genomic_DNA"/>
</dbReference>
<evidence type="ECO:0000259" key="3">
    <source>
        <dbReference type="PROSITE" id="PS50103"/>
    </source>
</evidence>
<reference evidence="4 5" key="1">
    <citation type="submission" date="2019-07" db="EMBL/GenBank/DDBJ databases">
        <title>De Novo Assembly of kiwifruit Actinidia rufa.</title>
        <authorList>
            <person name="Sugita-Konishi S."/>
            <person name="Sato K."/>
            <person name="Mori E."/>
            <person name="Abe Y."/>
            <person name="Kisaki G."/>
            <person name="Hamano K."/>
            <person name="Suezawa K."/>
            <person name="Otani M."/>
            <person name="Fukuda T."/>
            <person name="Manabe T."/>
            <person name="Gomi K."/>
            <person name="Tabuchi M."/>
            <person name="Akimitsu K."/>
            <person name="Kataoka I."/>
        </authorList>
    </citation>
    <scope>NUCLEOTIDE SEQUENCE [LARGE SCALE GENOMIC DNA]</scope>
    <source>
        <strain evidence="5">cv. Fuchu</strain>
    </source>
</reference>
<organism evidence="4 5">
    <name type="scientific">Actinidia rufa</name>
    <dbReference type="NCBI Taxonomy" id="165716"/>
    <lineage>
        <taxon>Eukaryota</taxon>
        <taxon>Viridiplantae</taxon>
        <taxon>Streptophyta</taxon>
        <taxon>Embryophyta</taxon>
        <taxon>Tracheophyta</taxon>
        <taxon>Spermatophyta</taxon>
        <taxon>Magnoliopsida</taxon>
        <taxon>eudicotyledons</taxon>
        <taxon>Gunneridae</taxon>
        <taxon>Pentapetalae</taxon>
        <taxon>asterids</taxon>
        <taxon>Ericales</taxon>
        <taxon>Actinidiaceae</taxon>
        <taxon>Actinidia</taxon>
    </lineage>
</organism>
<evidence type="ECO:0000256" key="2">
    <source>
        <dbReference type="SAM" id="MobiDB-lite"/>
    </source>
</evidence>
<evidence type="ECO:0000313" key="5">
    <source>
        <dbReference type="Proteomes" id="UP000585474"/>
    </source>
</evidence>